<protein>
    <recommendedName>
        <fullName evidence="3">Outer membrane protein beta-barrel domain-containing protein</fullName>
    </recommendedName>
</protein>
<dbReference type="OrthoDB" id="1442677at2"/>
<proteinExistence type="predicted"/>
<dbReference type="AlphaFoldDB" id="A0A2A2GCB6"/>
<dbReference type="EMBL" id="NSKE01000004">
    <property type="protein sequence ID" value="PAU94509.1"/>
    <property type="molecule type" value="Genomic_DNA"/>
</dbReference>
<comment type="caution">
    <text evidence="1">The sequence shown here is derived from an EMBL/GenBank/DDBJ whole genome shotgun (WGS) entry which is preliminary data.</text>
</comment>
<keyword evidence="2" id="KW-1185">Reference proteome</keyword>
<dbReference type="Proteomes" id="UP000218831">
    <property type="component" value="Unassembled WGS sequence"/>
</dbReference>
<reference evidence="1 2" key="1">
    <citation type="submission" date="2017-08" db="EMBL/GenBank/DDBJ databases">
        <title>Aliifodinibius alkalisoli sp. nov., isolated from saline alkaline soil.</title>
        <authorList>
            <person name="Liu D."/>
            <person name="Zhang G."/>
        </authorList>
    </citation>
    <scope>NUCLEOTIDE SEQUENCE [LARGE SCALE GENOMIC DNA]</scope>
    <source>
        <strain evidence="1 2">WN023</strain>
    </source>
</reference>
<evidence type="ECO:0000313" key="1">
    <source>
        <dbReference type="EMBL" id="PAU94509.1"/>
    </source>
</evidence>
<sequence>MGLPLILVASFSQSYSQGVQKTDSHIDYWVQGGPSVTTLGTGLQAELMVDYNNHLFSISTTSTDVDFGTEIWDIALIYGQSMNYRSFYLSAGTGVAVIGGNGYSDLFGRGTKTSIETTIGFPLRGQISWQPVRFFALGINSFLNVNTEQPFGGIGISVRIGKFQGL</sequence>
<organism evidence="1 2">
    <name type="scientific">Fodinibius salipaludis</name>
    <dbReference type="NCBI Taxonomy" id="2032627"/>
    <lineage>
        <taxon>Bacteria</taxon>
        <taxon>Pseudomonadati</taxon>
        <taxon>Balneolota</taxon>
        <taxon>Balneolia</taxon>
        <taxon>Balneolales</taxon>
        <taxon>Balneolaceae</taxon>
        <taxon>Fodinibius</taxon>
    </lineage>
</organism>
<gene>
    <name evidence="1" type="ORF">CK503_06855</name>
</gene>
<dbReference type="RefSeq" id="WP_095606050.1">
    <property type="nucleotide sequence ID" value="NZ_NSKE01000004.1"/>
</dbReference>
<name>A0A2A2GCB6_9BACT</name>
<evidence type="ECO:0000313" key="2">
    <source>
        <dbReference type="Proteomes" id="UP000218831"/>
    </source>
</evidence>
<accession>A0A2A2GCB6</accession>
<evidence type="ECO:0008006" key="3">
    <source>
        <dbReference type="Google" id="ProtNLM"/>
    </source>
</evidence>